<dbReference type="InterPro" id="IPR018247">
    <property type="entry name" value="EF_Hand_1_Ca_BS"/>
</dbReference>
<gene>
    <name evidence="3" type="ORF">GCM10007391_11570</name>
</gene>
<feature type="compositionally biased region" description="Acidic residues" evidence="1">
    <location>
        <begin position="346"/>
        <end position="355"/>
    </location>
</feature>
<dbReference type="SUPFAM" id="SSF56219">
    <property type="entry name" value="DNase I-like"/>
    <property type="match status" value="1"/>
</dbReference>
<dbReference type="AlphaFoldDB" id="A0A918MXB7"/>
<dbReference type="Gene3D" id="1.10.1330.10">
    <property type="entry name" value="Dockerin domain"/>
    <property type="match status" value="1"/>
</dbReference>
<dbReference type="InterPro" id="IPR036691">
    <property type="entry name" value="Endo/exonu/phosph_ase_sf"/>
</dbReference>
<proteinExistence type="predicted"/>
<accession>A0A918MXB7</accession>
<name>A0A918MXB7_9ALTE</name>
<organism evidence="3 4">
    <name type="scientific">Alteromonas halophila</name>
    <dbReference type="NCBI Taxonomy" id="516698"/>
    <lineage>
        <taxon>Bacteria</taxon>
        <taxon>Pseudomonadati</taxon>
        <taxon>Pseudomonadota</taxon>
        <taxon>Gammaproteobacteria</taxon>
        <taxon>Alteromonadales</taxon>
        <taxon>Alteromonadaceae</taxon>
        <taxon>Alteromonas/Salinimonas group</taxon>
        <taxon>Alteromonas</taxon>
    </lineage>
</organism>
<dbReference type="RefSeq" id="WP_189404285.1">
    <property type="nucleotide sequence ID" value="NZ_BMXP01000002.1"/>
</dbReference>
<feature type="region of interest" description="Disordered" evidence="1">
    <location>
        <begin position="525"/>
        <end position="547"/>
    </location>
</feature>
<evidence type="ECO:0000259" key="2">
    <source>
        <dbReference type="PROSITE" id="PS51841"/>
    </source>
</evidence>
<reference evidence="3" key="1">
    <citation type="journal article" date="2014" name="Int. J. Syst. Evol. Microbiol.">
        <title>Complete genome sequence of Corynebacterium casei LMG S-19264T (=DSM 44701T), isolated from a smear-ripened cheese.</title>
        <authorList>
            <consortium name="US DOE Joint Genome Institute (JGI-PGF)"/>
            <person name="Walter F."/>
            <person name="Albersmeier A."/>
            <person name="Kalinowski J."/>
            <person name="Ruckert C."/>
        </authorList>
    </citation>
    <scope>NUCLEOTIDE SEQUENCE</scope>
    <source>
        <strain evidence="3">KCTC 22164</strain>
    </source>
</reference>
<evidence type="ECO:0000256" key="1">
    <source>
        <dbReference type="SAM" id="MobiDB-lite"/>
    </source>
</evidence>
<dbReference type="CDD" id="cd04486">
    <property type="entry name" value="YhcR_OBF_like"/>
    <property type="match status" value="1"/>
</dbReference>
<feature type="compositionally biased region" description="Acidic residues" evidence="1">
    <location>
        <begin position="528"/>
        <end position="542"/>
    </location>
</feature>
<dbReference type="GO" id="GO:0000272">
    <property type="term" value="P:polysaccharide catabolic process"/>
    <property type="evidence" value="ECO:0007669"/>
    <property type="project" value="InterPro"/>
</dbReference>
<protein>
    <recommendedName>
        <fullName evidence="2">LTD domain-containing protein</fullName>
    </recommendedName>
</protein>
<dbReference type="InterPro" id="IPR001322">
    <property type="entry name" value="Lamin_tail_dom"/>
</dbReference>
<keyword evidence="4" id="KW-1185">Reference proteome</keyword>
<reference evidence="3" key="2">
    <citation type="submission" date="2020-09" db="EMBL/GenBank/DDBJ databases">
        <authorList>
            <person name="Sun Q."/>
            <person name="Kim S."/>
        </authorList>
    </citation>
    <scope>NUCLEOTIDE SEQUENCE</scope>
    <source>
        <strain evidence="3">KCTC 22164</strain>
    </source>
</reference>
<dbReference type="PROSITE" id="PS51841">
    <property type="entry name" value="LTD"/>
    <property type="match status" value="1"/>
</dbReference>
<dbReference type="EMBL" id="BMXP01000002">
    <property type="protein sequence ID" value="GGW80347.1"/>
    <property type="molecule type" value="Genomic_DNA"/>
</dbReference>
<sequence>MKLAYPALLTALVSSTGMSTPVFINEFHYDNAGSDRNEFVEIIAPQGTDLSGYQLIRYNGANGEPYGTDSLSGLVTSLGTGVGTYLLTYPSNGIQNGAPDGLALVNSAGEVIQFISYEGTLTASAGPAAGETSVDVGVSEDGSTSDSMSVQLRGDGADYTDFTWTTGMATQGDTNEQQTFDFSREPFINELHYDNTGGDVGEFIEVAAQAGTDLGGYTLELYNGSNGTRYETLVLSGVVPNEQAGMGTLAFFQPGIQNGAPDGVALINPAQEVVQFISYEGTFTASEGTAAGMLSTDIGVSESAVAVGESLQLGGEGNRYEDFSWRDAAAQTPGEKNLTQVFSNTSDEDGGDDGSDSGTGDTSLLFINEFHYDDVSTDNDEFVELAGPAGTDLSTVSLVFYNGSNNSVYRTEQLSGVISEAPDGNGFGVTVLSLPTNGIQNGGPDGIALVADGQVLEFISYEGVMTASGGPADGMTSTDIGVQENGEAEGFSLQRTGTGYKRCTFTWDGPVAQSAGSINAGQTFTDTDVSDCDQGPGDDGDNGDNNAQLGQCGENATLISAVQGNGFVTPLEGQQVVVEGIVTHVAPGLDGFYLQEEATDTDNDPATSEGVFVYAPGESVSQGAQLRVLATAGEYFSQTQLSDIAGVSECSASADTIEPTALSLPVTSEADFEALEGMLVASEQALTITETYNYQRFGELGVASERLYNPNQLYAPRSDEAQALRQSNALNSLLVDDSDTARNPTPYLPPNLSPFNTLRAGDALSNIQGVMGYGFDRYRVQLTGLPDVVNLNLRNEAPVLTDADMRIASFNVLNLFNGNGDESGFPTARGADTYSEYQRQLTKIVNAIVAIDADVIGLMEIENDGYGTQSAIAQLVNALNSEVGSDSYAYVNASALTNDQGTLGTDAIAVGIIYQVERVTPLNAPKLLDSSNSISDERGVLFDDGKNRPSLAQAFTHSSSGKTFVVDVNHLKSKGSGCGAGDDDTEFGQGNCNLTRTRAAQALDAWLGSEFDAMPAIMLGDLNAYAKEDPIQALLDAGWIDSAATVLGESAYSYTFDGQLGTLDYLLVNKAAHAWLTDVTEWHINADELSLLDYNEEDKASSLLNTLVYRASDHDPVIASFSLPAAQVRGDWDSDGDVDINDIRGLMTAIAARQAIDMAFDLNSDGVVNMLDIYTLYSLCTRQMCVAE</sequence>
<dbReference type="SUPFAM" id="SSF63446">
    <property type="entry name" value="Type I dockerin domain"/>
    <property type="match status" value="1"/>
</dbReference>
<evidence type="ECO:0000313" key="4">
    <source>
        <dbReference type="Proteomes" id="UP000631300"/>
    </source>
</evidence>
<comment type="caution">
    <text evidence="3">The sequence shown here is derived from an EMBL/GenBank/DDBJ whole genome shotgun (WGS) entry which is preliminary data.</text>
</comment>
<evidence type="ECO:0000313" key="3">
    <source>
        <dbReference type="EMBL" id="GGW80347.1"/>
    </source>
</evidence>
<dbReference type="Gene3D" id="3.60.10.10">
    <property type="entry name" value="Endonuclease/exonuclease/phosphatase"/>
    <property type="match status" value="1"/>
</dbReference>
<dbReference type="PANTHER" id="PTHR42834:SF1">
    <property type="entry name" value="ENDONUCLEASE_EXONUCLEASE_PHOSPHATASE FAMILY PROTEIN (AFU_ORTHOLOGUE AFUA_3G09210)"/>
    <property type="match status" value="1"/>
</dbReference>
<dbReference type="InterPro" id="IPR047971">
    <property type="entry name" value="ExeM-like"/>
</dbReference>
<dbReference type="NCBIfam" id="NF033681">
    <property type="entry name" value="ExeM_NucH_DNase"/>
    <property type="match status" value="1"/>
</dbReference>
<feature type="region of interest" description="Disordered" evidence="1">
    <location>
        <begin position="334"/>
        <end position="360"/>
    </location>
</feature>
<dbReference type="InterPro" id="IPR036439">
    <property type="entry name" value="Dockerin_dom_sf"/>
</dbReference>
<dbReference type="CDD" id="cd10283">
    <property type="entry name" value="MnuA_DNase1-like"/>
    <property type="match status" value="1"/>
</dbReference>
<dbReference type="PROSITE" id="PS00018">
    <property type="entry name" value="EF_HAND_1"/>
    <property type="match status" value="1"/>
</dbReference>
<dbReference type="PANTHER" id="PTHR42834">
    <property type="entry name" value="ENDONUCLEASE/EXONUCLEASE/PHOSPHATASE FAMILY PROTEIN (AFU_ORTHOLOGUE AFUA_3G09210)"/>
    <property type="match status" value="1"/>
</dbReference>
<feature type="domain" description="LTD" evidence="2">
    <location>
        <begin position="7"/>
        <end position="213"/>
    </location>
</feature>
<dbReference type="Proteomes" id="UP000631300">
    <property type="component" value="Unassembled WGS sequence"/>
</dbReference>